<protein>
    <submittedName>
        <fullName evidence="1">Uncharacterized protein</fullName>
    </submittedName>
</protein>
<reference evidence="1" key="1">
    <citation type="journal article" date="2020" name="Stud. Mycol.">
        <title>101 Dothideomycetes genomes: a test case for predicting lifestyles and emergence of pathogens.</title>
        <authorList>
            <person name="Haridas S."/>
            <person name="Albert R."/>
            <person name="Binder M."/>
            <person name="Bloem J."/>
            <person name="Labutti K."/>
            <person name="Salamov A."/>
            <person name="Andreopoulos B."/>
            <person name="Baker S."/>
            <person name="Barry K."/>
            <person name="Bills G."/>
            <person name="Bluhm B."/>
            <person name="Cannon C."/>
            <person name="Castanera R."/>
            <person name="Culley D."/>
            <person name="Daum C."/>
            <person name="Ezra D."/>
            <person name="Gonzalez J."/>
            <person name="Henrissat B."/>
            <person name="Kuo A."/>
            <person name="Liang C."/>
            <person name="Lipzen A."/>
            <person name="Lutzoni F."/>
            <person name="Magnuson J."/>
            <person name="Mondo S."/>
            <person name="Nolan M."/>
            <person name="Ohm R."/>
            <person name="Pangilinan J."/>
            <person name="Park H.-J."/>
            <person name="Ramirez L."/>
            <person name="Alfaro M."/>
            <person name="Sun H."/>
            <person name="Tritt A."/>
            <person name="Yoshinaga Y."/>
            <person name="Zwiers L.-H."/>
            <person name="Turgeon B."/>
            <person name="Goodwin S."/>
            <person name="Spatafora J."/>
            <person name="Crous P."/>
            <person name="Grigoriev I."/>
        </authorList>
    </citation>
    <scope>NUCLEOTIDE SEQUENCE</scope>
    <source>
        <strain evidence="1">ATCC 200398</strain>
    </source>
</reference>
<name>A0ACB6QK15_9PLEO</name>
<gene>
    <name evidence="1" type="ORF">BDR25DRAFT_237244</name>
</gene>
<evidence type="ECO:0000313" key="2">
    <source>
        <dbReference type="Proteomes" id="UP000799755"/>
    </source>
</evidence>
<dbReference type="Proteomes" id="UP000799755">
    <property type="component" value="Unassembled WGS sequence"/>
</dbReference>
<evidence type="ECO:0000313" key="1">
    <source>
        <dbReference type="EMBL" id="KAF2466476.1"/>
    </source>
</evidence>
<sequence>MFGVPNGPEVSSRDKAKASLGARSSSKQHTIVPWIETPLKGAAGSDDDMIFVQRHEASPLELFFDLIFVANLATFTSYHSINDARALFSYIGFFSIIWSSWFQITLHDVRFARDSVYERACKMAQFVIFVGFALVGSGFNPADDPTDMFQILSITLLLLRVLLITQYAVVLVWVHKKGYHRLYLPLFLNILVYAVTASVFAVTATAFTSRPGPAMYSTGYLILLLEGLGTVSISCSWRMVSFKKTHLAERMGLLTLIVIGEGAIGVTKTIGKLLGKGQDLQMSGLIFCIVLVLFLIWMLYFDNRPHGEFGTIRQQIWSIMHFPLHLSIVGAVEGSQQMALARYVLMQSNAFNYTIFKNCMDLHLDGAALVEILGKEIKPFKFDKKAESSRFASNIQTQLYTIGNSTGICTSTDIPEFMEMYKTGTFPGPLVNLYDSVLSALYSSVSITKPKDMEVVETAYNAWQVVYNYYWTSTALIFCCLVVFHVIMRRDIRSDVYHLFAIAARMLAAFIPLSFIIAAARNHAWMYVFIGSAAVIPCVMCLHLAIVLGDRLSGIWANERVWGGARRSIAWPITFYQEHSEKDSLEAKEDEEDDKCIKRRGRVFVKEIV</sequence>
<keyword evidence="2" id="KW-1185">Reference proteome</keyword>
<comment type="caution">
    <text evidence="1">The sequence shown here is derived from an EMBL/GenBank/DDBJ whole genome shotgun (WGS) entry which is preliminary data.</text>
</comment>
<accession>A0ACB6QK15</accession>
<organism evidence="1 2">
    <name type="scientific">Lindgomyces ingoldianus</name>
    <dbReference type="NCBI Taxonomy" id="673940"/>
    <lineage>
        <taxon>Eukaryota</taxon>
        <taxon>Fungi</taxon>
        <taxon>Dikarya</taxon>
        <taxon>Ascomycota</taxon>
        <taxon>Pezizomycotina</taxon>
        <taxon>Dothideomycetes</taxon>
        <taxon>Pleosporomycetidae</taxon>
        <taxon>Pleosporales</taxon>
        <taxon>Lindgomycetaceae</taxon>
        <taxon>Lindgomyces</taxon>
    </lineage>
</organism>
<dbReference type="EMBL" id="MU003525">
    <property type="protein sequence ID" value="KAF2466476.1"/>
    <property type="molecule type" value="Genomic_DNA"/>
</dbReference>
<proteinExistence type="predicted"/>